<proteinExistence type="predicted"/>
<name>A0A1I3B7V9_9GAMM</name>
<dbReference type="AlphaFoldDB" id="A0A1I3B7V9"/>
<dbReference type="Proteomes" id="UP000199040">
    <property type="component" value="Unassembled WGS sequence"/>
</dbReference>
<evidence type="ECO:0000313" key="2">
    <source>
        <dbReference type="Proteomes" id="UP000199040"/>
    </source>
</evidence>
<dbReference type="STRING" id="442341.SAMN04487959_10636"/>
<organism evidence="1 2">
    <name type="scientific">Modicisalibacter xianhensis</name>
    <dbReference type="NCBI Taxonomy" id="442341"/>
    <lineage>
        <taxon>Bacteria</taxon>
        <taxon>Pseudomonadati</taxon>
        <taxon>Pseudomonadota</taxon>
        <taxon>Gammaproteobacteria</taxon>
        <taxon>Oceanospirillales</taxon>
        <taxon>Halomonadaceae</taxon>
        <taxon>Modicisalibacter</taxon>
    </lineage>
</organism>
<keyword evidence="2" id="KW-1185">Reference proteome</keyword>
<dbReference type="RefSeq" id="WP_092845593.1">
    <property type="nucleotide sequence ID" value="NZ_FOPY01000006.1"/>
</dbReference>
<sequence>MSDWHDELEFVLLPLEDAKIDSDCMTFVISNALSEQGIFHQCRIGYAEDRLSRMATAPHCWIELEQGWCIDLRLRHGLGDEDDLPHGVFQQSNYPRARYQGSAWPVPLLDAGDLKAMTNDVYDKLKLPWLAGRARAA</sequence>
<evidence type="ECO:0000313" key="1">
    <source>
        <dbReference type="EMBL" id="SFH58364.1"/>
    </source>
</evidence>
<gene>
    <name evidence="1" type="ORF">SAMN04487959_10636</name>
</gene>
<reference evidence="1 2" key="1">
    <citation type="submission" date="2016-10" db="EMBL/GenBank/DDBJ databases">
        <authorList>
            <person name="de Groot N.N."/>
        </authorList>
    </citation>
    <scope>NUCLEOTIDE SEQUENCE [LARGE SCALE GENOMIC DNA]</scope>
    <source>
        <strain evidence="1 2">CGMCC 1.6848</strain>
    </source>
</reference>
<accession>A0A1I3B7V9</accession>
<dbReference type="EMBL" id="FOPY01000006">
    <property type="protein sequence ID" value="SFH58364.1"/>
    <property type="molecule type" value="Genomic_DNA"/>
</dbReference>
<protein>
    <submittedName>
        <fullName evidence="1">Uncharacterized protein</fullName>
    </submittedName>
</protein>